<dbReference type="OMA" id="MINATEF"/>
<reference evidence="4 5" key="1">
    <citation type="journal article" date="2010" name="Nature">
        <title>The Ectocarpus genome and the independent evolution of multicellularity in brown algae.</title>
        <authorList>
            <person name="Cock J.M."/>
            <person name="Sterck L."/>
            <person name="Rouze P."/>
            <person name="Scornet D."/>
            <person name="Allen A.E."/>
            <person name="Amoutzias G."/>
            <person name="Anthouard V."/>
            <person name="Artiguenave F."/>
            <person name="Aury J.M."/>
            <person name="Badger J.H."/>
            <person name="Beszteri B."/>
            <person name="Billiau K."/>
            <person name="Bonnet E."/>
            <person name="Bothwell J.H."/>
            <person name="Bowler C."/>
            <person name="Boyen C."/>
            <person name="Brownlee C."/>
            <person name="Carrano C.J."/>
            <person name="Charrier B."/>
            <person name="Cho G.Y."/>
            <person name="Coelho S.M."/>
            <person name="Collen J."/>
            <person name="Corre E."/>
            <person name="Da Silva C."/>
            <person name="Delage L."/>
            <person name="Delaroque N."/>
            <person name="Dittami S.M."/>
            <person name="Doulbeau S."/>
            <person name="Elias M."/>
            <person name="Farnham G."/>
            <person name="Gachon C.M."/>
            <person name="Gschloessl B."/>
            <person name="Heesch S."/>
            <person name="Jabbari K."/>
            <person name="Jubin C."/>
            <person name="Kawai H."/>
            <person name="Kimura K."/>
            <person name="Kloareg B."/>
            <person name="Kupper F.C."/>
            <person name="Lang D."/>
            <person name="Le Bail A."/>
            <person name="Leblanc C."/>
            <person name="Lerouge P."/>
            <person name="Lohr M."/>
            <person name="Lopez P.J."/>
            <person name="Martens C."/>
            <person name="Maumus F."/>
            <person name="Michel G."/>
            <person name="Miranda-Saavedra D."/>
            <person name="Morales J."/>
            <person name="Moreau H."/>
            <person name="Motomura T."/>
            <person name="Nagasato C."/>
            <person name="Napoli C.A."/>
            <person name="Nelson D.R."/>
            <person name="Nyvall-Collen P."/>
            <person name="Peters A.F."/>
            <person name="Pommier C."/>
            <person name="Potin P."/>
            <person name="Poulain J."/>
            <person name="Quesneville H."/>
            <person name="Read B."/>
            <person name="Rensing S.A."/>
            <person name="Ritter A."/>
            <person name="Rousvoal S."/>
            <person name="Samanta M."/>
            <person name="Samson G."/>
            <person name="Schroeder D.C."/>
            <person name="Segurens B."/>
            <person name="Strittmatter M."/>
            <person name="Tonon T."/>
            <person name="Tregear J.W."/>
            <person name="Valentin K."/>
            <person name="von Dassow P."/>
            <person name="Yamagishi T."/>
            <person name="Van de Peer Y."/>
            <person name="Wincker P."/>
        </authorList>
    </citation>
    <scope>NUCLEOTIDE SEQUENCE [LARGE SCALE GENOMIC DNA]</scope>
    <source>
        <strain evidence="5">Ec32 / CCAP1310/4</strain>
    </source>
</reference>
<dbReference type="OrthoDB" id="6132182at2759"/>
<protein>
    <submittedName>
        <fullName evidence="4">Hypothetical tyrosinase-like protein F21C3.2 in chromosome I, putative</fullName>
    </submittedName>
</protein>
<feature type="region of interest" description="Disordered" evidence="2">
    <location>
        <begin position="14"/>
        <end position="81"/>
    </location>
</feature>
<evidence type="ECO:0000259" key="3">
    <source>
        <dbReference type="PROSITE" id="PS00498"/>
    </source>
</evidence>
<proteinExistence type="predicted"/>
<dbReference type="InParanoid" id="D7G1K2"/>
<dbReference type="InterPro" id="IPR008922">
    <property type="entry name" value="Di-copper_centre_dom_sf"/>
</dbReference>
<evidence type="ECO:0000313" key="5">
    <source>
        <dbReference type="Proteomes" id="UP000002630"/>
    </source>
</evidence>
<sequence>MFKKPGAYQCSVRAFIQRDDGDDEREEGATPGLDRRRLAAAAEEEEAVSEKNGSSRSASSRPSAEGSRATRTVGGGTASTGGRVVDPVNTLNFVVVVKYIRREIRTLTDRDRETFFNAVSIMQRVPSAVGQQVYGSKYYSKDFFNRIHLYYGGREDCDHWHAGAGFVTSHIAVSLMYEQSLQAINPAIALPYWDFTIEGTFFDWSNFRSSSIFSDDWFGAAAPKNHLRTPARGRFGYIPNMINATEFSTVRNSYGILQAPWNNDPTPFLTRSDHLMGFVNHRKPSGCRRYREAIMQTSWMALTESFNDGAHGEIHELLGGAWSSEATAYSERTSDLVQPFVHVAVPLLKMLWRTGYMQCPETCALDVTPWEDCACTCSEENFNGMNSWEVLQDAGVLAEGFFYDKDGVLIEDLVDSDGNAFDILPGYTKGETVQIYDEMLRALCIPMRVGTHYGATSTNDPTFWLIHPTFDRLWHLRRLEVMSKDDTVFDETWIPDHFCYGHNPDDIQPFRNLFLHDSVVEVEEHGGKKIEIPKAYYTNMQLYAMLKPDKMDSPYVYDNFEWGHCDAQGVYIHGF</sequence>
<dbReference type="PROSITE" id="PS00498">
    <property type="entry name" value="TYROSINASE_2"/>
    <property type="match status" value="1"/>
</dbReference>
<accession>D7G1K2</accession>
<evidence type="ECO:0000256" key="1">
    <source>
        <dbReference type="ARBA" id="ARBA00022723"/>
    </source>
</evidence>
<gene>
    <name evidence="4" type="ORF">Esi_0045_0102</name>
</gene>
<keyword evidence="1" id="KW-0479">Metal-binding</keyword>
<evidence type="ECO:0000256" key="2">
    <source>
        <dbReference type="SAM" id="MobiDB-lite"/>
    </source>
</evidence>
<name>D7G1K2_ECTSI</name>
<organism evidence="4 5">
    <name type="scientific">Ectocarpus siliculosus</name>
    <name type="common">Brown alga</name>
    <name type="synonym">Conferva siliculosa</name>
    <dbReference type="NCBI Taxonomy" id="2880"/>
    <lineage>
        <taxon>Eukaryota</taxon>
        <taxon>Sar</taxon>
        <taxon>Stramenopiles</taxon>
        <taxon>Ochrophyta</taxon>
        <taxon>PX clade</taxon>
        <taxon>Phaeophyceae</taxon>
        <taxon>Ectocarpales</taxon>
        <taxon>Ectocarpaceae</taxon>
        <taxon>Ectocarpus</taxon>
    </lineage>
</organism>
<dbReference type="EMBL" id="FN649743">
    <property type="protein sequence ID" value="CBJ26810.1"/>
    <property type="molecule type" value="Genomic_DNA"/>
</dbReference>
<dbReference type="SUPFAM" id="SSF48056">
    <property type="entry name" value="Di-copper centre-containing domain"/>
    <property type="match status" value="1"/>
</dbReference>
<dbReference type="AlphaFoldDB" id="D7G1K2"/>
<keyword evidence="5" id="KW-1185">Reference proteome</keyword>
<dbReference type="Gene3D" id="1.10.1280.10">
    <property type="entry name" value="Di-copper center containing domain from catechol oxidase"/>
    <property type="match status" value="1"/>
</dbReference>
<dbReference type="GO" id="GO:0046872">
    <property type="term" value="F:metal ion binding"/>
    <property type="evidence" value="ECO:0007669"/>
    <property type="project" value="UniProtKB-KW"/>
</dbReference>
<dbReference type="InterPro" id="IPR050316">
    <property type="entry name" value="Tyrosinase/Hemocyanin"/>
</dbReference>
<dbReference type="GO" id="GO:0016491">
    <property type="term" value="F:oxidoreductase activity"/>
    <property type="evidence" value="ECO:0007669"/>
    <property type="project" value="InterPro"/>
</dbReference>
<dbReference type="InterPro" id="IPR002227">
    <property type="entry name" value="Tyrosinase_Cu-bd"/>
</dbReference>
<feature type="compositionally biased region" description="Low complexity" evidence="2">
    <location>
        <begin position="54"/>
        <end position="69"/>
    </location>
</feature>
<dbReference type="EMBL" id="FN648652">
    <property type="protein sequence ID" value="CBJ26810.1"/>
    <property type="molecule type" value="Genomic_DNA"/>
</dbReference>
<dbReference type="Proteomes" id="UP000002630">
    <property type="component" value="Linkage Group LG18"/>
</dbReference>
<dbReference type="Pfam" id="PF00264">
    <property type="entry name" value="Tyrosinase"/>
    <property type="match status" value="1"/>
</dbReference>
<evidence type="ECO:0000313" key="4">
    <source>
        <dbReference type="EMBL" id="CBJ26810.1"/>
    </source>
</evidence>
<feature type="domain" description="Tyrosinase copper-binding" evidence="3">
    <location>
        <begin position="460"/>
        <end position="471"/>
    </location>
</feature>
<dbReference type="PANTHER" id="PTHR11474">
    <property type="entry name" value="TYROSINASE FAMILY MEMBER"/>
    <property type="match status" value="1"/>
</dbReference>